<dbReference type="Pfam" id="PF01535">
    <property type="entry name" value="PPR"/>
    <property type="match status" value="1"/>
</dbReference>
<proteinExistence type="predicted"/>
<evidence type="ECO:0000256" key="1">
    <source>
        <dbReference type="PROSITE-ProRule" id="PRU00708"/>
    </source>
</evidence>
<accession>A0ABN9SUL7</accession>
<evidence type="ECO:0000313" key="3">
    <source>
        <dbReference type="Proteomes" id="UP001189429"/>
    </source>
</evidence>
<dbReference type="PROSITE" id="PS51375">
    <property type="entry name" value="PPR"/>
    <property type="match status" value="1"/>
</dbReference>
<organism evidence="2 3">
    <name type="scientific">Prorocentrum cordatum</name>
    <dbReference type="NCBI Taxonomy" id="2364126"/>
    <lineage>
        <taxon>Eukaryota</taxon>
        <taxon>Sar</taxon>
        <taxon>Alveolata</taxon>
        <taxon>Dinophyceae</taxon>
        <taxon>Prorocentrales</taxon>
        <taxon>Prorocentraceae</taxon>
        <taxon>Prorocentrum</taxon>
    </lineage>
</organism>
<keyword evidence="3" id="KW-1185">Reference proteome</keyword>
<gene>
    <name evidence="2" type="ORF">PCOR1329_LOCUS32781</name>
</gene>
<protein>
    <recommendedName>
        <fullName evidence="4">Pentatricopeptide repeat-containing protein</fullName>
    </recommendedName>
</protein>
<dbReference type="NCBIfam" id="TIGR00756">
    <property type="entry name" value="PPR"/>
    <property type="match status" value="1"/>
</dbReference>
<dbReference type="InterPro" id="IPR011990">
    <property type="entry name" value="TPR-like_helical_dom_sf"/>
</dbReference>
<dbReference type="EMBL" id="CAUYUJ010013447">
    <property type="protein sequence ID" value="CAK0836202.1"/>
    <property type="molecule type" value="Genomic_DNA"/>
</dbReference>
<feature type="repeat" description="PPR" evidence="1">
    <location>
        <begin position="39"/>
        <end position="73"/>
    </location>
</feature>
<dbReference type="Gene3D" id="1.25.40.10">
    <property type="entry name" value="Tetratricopeptide repeat domain"/>
    <property type="match status" value="1"/>
</dbReference>
<evidence type="ECO:0000313" key="2">
    <source>
        <dbReference type="EMBL" id="CAK0836202.1"/>
    </source>
</evidence>
<dbReference type="InterPro" id="IPR002885">
    <property type="entry name" value="PPR_rpt"/>
</dbReference>
<reference evidence="2" key="1">
    <citation type="submission" date="2023-10" db="EMBL/GenBank/DDBJ databases">
        <authorList>
            <person name="Chen Y."/>
            <person name="Shah S."/>
            <person name="Dougan E. K."/>
            <person name="Thang M."/>
            <person name="Chan C."/>
        </authorList>
    </citation>
    <scope>NUCLEOTIDE SEQUENCE [LARGE SCALE GENOMIC DNA]</scope>
</reference>
<dbReference type="Proteomes" id="UP001189429">
    <property type="component" value="Unassembled WGS sequence"/>
</dbReference>
<sequence>MSSGGEAPWRGPHGGTLVLGWRRKFCGPTPRAQSDVGGLRVTYNALISACERGARWQSGLSFLRELLETSVEANVRSYNAMCGTCVPWQHALVLLGEMSQARIDPGAGLSAGINSCEKGGNKHHTLSLFNELVQSASMAMLGRCHPEP</sequence>
<comment type="caution">
    <text evidence="2">The sequence shown here is derived from an EMBL/GenBank/DDBJ whole genome shotgun (WGS) entry which is preliminary data.</text>
</comment>
<name>A0ABN9SUL7_9DINO</name>
<evidence type="ECO:0008006" key="4">
    <source>
        <dbReference type="Google" id="ProtNLM"/>
    </source>
</evidence>